<gene>
    <name evidence="2" type="ORF">FJQ54_11330</name>
</gene>
<accession>A0A501XIT4</accession>
<protein>
    <submittedName>
        <fullName evidence="2">Uncharacterized protein</fullName>
    </submittedName>
</protein>
<feature type="transmembrane region" description="Helical" evidence="1">
    <location>
        <begin position="115"/>
        <end position="133"/>
    </location>
</feature>
<evidence type="ECO:0000313" key="2">
    <source>
        <dbReference type="EMBL" id="TPE60578.1"/>
    </source>
</evidence>
<name>A0A501XIT4_9SPHN</name>
<dbReference type="EMBL" id="VFSU01000026">
    <property type="protein sequence ID" value="TPE60578.1"/>
    <property type="molecule type" value="Genomic_DNA"/>
</dbReference>
<keyword evidence="1" id="KW-1133">Transmembrane helix</keyword>
<reference evidence="2 3" key="1">
    <citation type="submission" date="2019-06" db="EMBL/GenBank/DDBJ databases">
        <authorList>
            <person name="Lee I."/>
            <person name="Jang G.I."/>
            <person name="Hwang C.Y."/>
        </authorList>
    </citation>
    <scope>NUCLEOTIDE SEQUENCE [LARGE SCALE GENOMIC DNA]</scope>
    <source>
        <strain evidence="2 3">PAMC 28131</strain>
    </source>
</reference>
<proteinExistence type="predicted"/>
<keyword evidence="1" id="KW-0812">Transmembrane</keyword>
<dbReference type="Proteomes" id="UP000319897">
    <property type="component" value="Unassembled WGS sequence"/>
</dbReference>
<sequence>MMNRFDKFALAAVMLVTLLCAGSMVPIFQYYLETLTPASLMMGIAGWLIATFGPPLVALWCWRKAKQVRFPWMLHLGMLAGAIILLETGKSMMLAAMDAPDFDAMMGGPSNPPDLLFLIVIGGYFSGLAYQRISSASRRG</sequence>
<dbReference type="RefSeq" id="WP_140928514.1">
    <property type="nucleotide sequence ID" value="NZ_VFSU01000026.1"/>
</dbReference>
<evidence type="ECO:0000256" key="1">
    <source>
        <dbReference type="SAM" id="Phobius"/>
    </source>
</evidence>
<feature type="transmembrane region" description="Helical" evidence="1">
    <location>
        <begin position="74"/>
        <end position="95"/>
    </location>
</feature>
<keyword evidence="3" id="KW-1185">Reference proteome</keyword>
<organism evidence="2 3">
    <name type="scientific">Sandaracinobacter neustonicus</name>
    <dbReference type="NCBI Taxonomy" id="1715348"/>
    <lineage>
        <taxon>Bacteria</taxon>
        <taxon>Pseudomonadati</taxon>
        <taxon>Pseudomonadota</taxon>
        <taxon>Alphaproteobacteria</taxon>
        <taxon>Sphingomonadales</taxon>
        <taxon>Sphingosinicellaceae</taxon>
        <taxon>Sandaracinobacter</taxon>
    </lineage>
</organism>
<keyword evidence="1" id="KW-0472">Membrane</keyword>
<comment type="caution">
    <text evidence="2">The sequence shown here is derived from an EMBL/GenBank/DDBJ whole genome shotgun (WGS) entry which is preliminary data.</text>
</comment>
<evidence type="ECO:0000313" key="3">
    <source>
        <dbReference type="Proteomes" id="UP000319897"/>
    </source>
</evidence>
<dbReference type="AlphaFoldDB" id="A0A501XIT4"/>
<feature type="transmembrane region" description="Helical" evidence="1">
    <location>
        <begin position="40"/>
        <end position="62"/>
    </location>
</feature>